<dbReference type="RefSeq" id="WP_150401197.1">
    <property type="nucleotide sequence ID" value="NZ_VXLC01000003.1"/>
</dbReference>
<dbReference type="PROSITE" id="PS50975">
    <property type="entry name" value="ATP_GRASP"/>
    <property type="match status" value="1"/>
</dbReference>
<organism evidence="3 4">
    <name type="scientific">Nocardia colli</name>
    <dbReference type="NCBI Taxonomy" id="2545717"/>
    <lineage>
        <taxon>Bacteria</taxon>
        <taxon>Bacillati</taxon>
        <taxon>Actinomycetota</taxon>
        <taxon>Actinomycetes</taxon>
        <taxon>Mycobacteriales</taxon>
        <taxon>Nocardiaceae</taxon>
        <taxon>Nocardia</taxon>
    </lineage>
</organism>
<dbReference type="SUPFAM" id="SSF56059">
    <property type="entry name" value="Glutathione synthetase ATP-binding domain-like"/>
    <property type="match status" value="1"/>
</dbReference>
<dbReference type="EMBL" id="VXLC01000003">
    <property type="protein sequence ID" value="KAA8888922.1"/>
    <property type="molecule type" value="Genomic_DNA"/>
</dbReference>
<proteinExistence type="predicted"/>
<dbReference type="GO" id="GO:0005524">
    <property type="term" value="F:ATP binding"/>
    <property type="evidence" value="ECO:0007669"/>
    <property type="project" value="UniProtKB-UniRule"/>
</dbReference>
<protein>
    <recommendedName>
        <fullName evidence="2">ATP-grasp domain-containing protein</fullName>
    </recommendedName>
</protein>
<evidence type="ECO:0000256" key="1">
    <source>
        <dbReference type="PROSITE-ProRule" id="PRU00409"/>
    </source>
</evidence>
<evidence type="ECO:0000313" key="3">
    <source>
        <dbReference type="EMBL" id="KAA8888922.1"/>
    </source>
</evidence>
<dbReference type="InterPro" id="IPR011761">
    <property type="entry name" value="ATP-grasp"/>
</dbReference>
<dbReference type="Proteomes" id="UP000323876">
    <property type="component" value="Unassembled WGS sequence"/>
</dbReference>
<accession>A0A5N0EI06</accession>
<evidence type="ECO:0000313" key="4">
    <source>
        <dbReference type="Proteomes" id="UP000323876"/>
    </source>
</evidence>
<name>A0A5N0EI06_9NOCA</name>
<dbReference type="Gene3D" id="3.30.470.20">
    <property type="entry name" value="ATP-grasp fold, B domain"/>
    <property type="match status" value="1"/>
</dbReference>
<evidence type="ECO:0000259" key="2">
    <source>
        <dbReference type="PROSITE" id="PS50975"/>
    </source>
</evidence>
<comment type="caution">
    <text evidence="3">The sequence shown here is derived from an EMBL/GenBank/DDBJ whole genome shotgun (WGS) entry which is preliminary data.</text>
</comment>
<dbReference type="OrthoDB" id="150319at2"/>
<dbReference type="GO" id="GO:0046872">
    <property type="term" value="F:metal ion binding"/>
    <property type="evidence" value="ECO:0007669"/>
    <property type="project" value="InterPro"/>
</dbReference>
<reference evidence="3 4" key="1">
    <citation type="submission" date="2019-09" db="EMBL/GenBank/DDBJ databases">
        <authorList>
            <person name="Wang X."/>
        </authorList>
    </citation>
    <scope>NUCLEOTIDE SEQUENCE [LARGE SCALE GENOMIC DNA]</scope>
    <source>
        <strain evidence="3 4">CICC 11023</strain>
    </source>
</reference>
<keyword evidence="1" id="KW-0547">Nucleotide-binding</keyword>
<feature type="domain" description="ATP-grasp" evidence="2">
    <location>
        <begin position="119"/>
        <end position="308"/>
    </location>
</feature>
<gene>
    <name evidence="3" type="ORF">F3087_07935</name>
</gene>
<keyword evidence="4" id="KW-1185">Reference proteome</keyword>
<keyword evidence="1" id="KW-0067">ATP-binding</keyword>
<sequence>MSSGDRATVVLLQAKQSLGTVGLAEFGSAVTATGAELRILRTGEVPLIREGDVALHDIGDERIADIDEWASLIPAGTTAIVTNDEYLLGVAAQLCGDLGLPTPIPAGSLENYRHKGVMRRTLAAAGIPVPETLIVADGSVEKAGGCTGFADDELVIVKPAAEANLRGIRTEKFGDVDLTALSDDLVERLLDGPQYHSEVLVVNGTVTHLFSGLYIRSLLDLTRGGGSGSARTDPATETKLADLATRTCTALGLDGTFTAHVEYLSSGDAFEDVVVSEVCARASGGEVPFQSRIITGIDLELLNLRVQAGLGWDEPKADADASGGWMWRVGQPIAGAELIETHAVEATFDRIRLGGRARLTGRTDAVLAALELLASANEVP</sequence>
<dbReference type="AlphaFoldDB" id="A0A5N0EI06"/>